<protein>
    <recommendedName>
        <fullName evidence="5">Thioredoxin domain-containing protein</fullName>
    </recommendedName>
</protein>
<evidence type="ECO:0008006" key="5">
    <source>
        <dbReference type="Google" id="ProtNLM"/>
    </source>
</evidence>
<dbReference type="InterPro" id="IPR036249">
    <property type="entry name" value="Thioredoxin-like_sf"/>
</dbReference>
<dbReference type="Gene3D" id="3.40.1740.10">
    <property type="entry name" value="VC0467-like"/>
    <property type="match status" value="1"/>
</dbReference>
<evidence type="ECO:0000313" key="4">
    <source>
        <dbReference type="Proteomes" id="UP000593564"/>
    </source>
</evidence>
<feature type="transmembrane region" description="Helical" evidence="2">
    <location>
        <begin position="23"/>
        <end position="46"/>
    </location>
</feature>
<dbReference type="Proteomes" id="UP000593564">
    <property type="component" value="Unassembled WGS sequence"/>
</dbReference>
<dbReference type="PANTHER" id="PTHR31984">
    <property type="entry name" value="TRANSPORTER, PUTATIVE (DUF179)-RELATED"/>
    <property type="match status" value="1"/>
</dbReference>
<keyword evidence="2" id="KW-0472">Membrane</keyword>
<dbReference type="SUPFAM" id="SSF143456">
    <property type="entry name" value="VC0467-like"/>
    <property type="match status" value="1"/>
</dbReference>
<evidence type="ECO:0000256" key="2">
    <source>
        <dbReference type="SAM" id="Phobius"/>
    </source>
</evidence>
<sequence length="1170" mass="130860">MDGKESVCKYGLDLKDGEDESDVILRLTVLSIIIVFIVAMDMLSLLHHHRRRLAIVMASFLILSSQPLIVQAAIDSSESNGSSSSSSSGVFEWEILTKRNFSSQIRLHPHLLLMVTVPWSGESRSLMKELTQLVANKQEKFGTLKLVLLYRNRERMLADVIGATEGITILCYHHSLPYKYQGRLRAQNILSSAHFLMTHPPEQLPLESLKTPEDLKTFLQSTDKALLLMEFCGWTHALLAKGKNNGTENGFDGQFGGMENEKMTCSVQSGASGLSWLGEFSSVTEIDFLVAKNMSPTVGISCSFEQFQRFESFFSKFMTVAREFFLPPERLRFGLVPERLLLSSLGVGDSGSWFSSLDVGISGSWSTILYFAGCPSCSKVLGEGDDLKIALQMQSSLLVELGSGGNDPEPALPANKPSILLFIDRSSDSLETRRKSKEAIDAFRNLALHYQTSYGIGEQNNIKTDKSVFDTNQASKSITGHQRFKLSPTSRNVELKDKMSIMIVNEEKHVTLDKIPSDLQGKSLHEILEYVLQHKDKVKLSSLAKEAGFQLLSEDFEIKIQEALPAQTKVLQSDQVFSNPTEGLPEASFDLHKDQIPYMDGTSVAHEEQYKPANTDESSQYTEEKTTSDTNKQSYGAHDHFHGNQVLGSAEDAKMEQKTFSERANLSEEIHFKGSFFFSDGGYQLLKALSAGSKIPSVVIVDPILQKHYVLPEETVFSYSSLSDFLDGFLNGSLLPYQRSESVVPSPRKAPSPPFVNLDFHEVDSIPRVTTRTFSELVIGFNQSDISSAVHAWKKDVLVLFSNSWCGFCQRTELVVREVYRAFKHYATMLQNAPRNEKSVLTGTCVTLTSAIVNIIRSTTPYFLGKLEGLELMGLGASRVLMRGSRFGRWVLGLGRIDHWFLEAMGLMVKFETVEDDDMKDIALKLPQIYFMDCTLNECSLILKSVAQRELYPSLLLFPAEGKNAVSYEGNVAVREIIKFIVDHGNNGRNLVKEEGILWAGVERECRENLYEDASQIAVHKEAPLSKDKYHEVQLKYRIPERVVGHKPISTRKSNGLRRAEAPQVVVGSLLIATEKLLNVHPFDNSTILIVKADESTGFQGLIINKHISWDSLEELKEGLEILRAARLSFGGPLLKRGMLLVSLTQKTIEDRYPEVLPNVYFVDQQVHDS</sequence>
<gene>
    <name evidence="3" type="ORF">HYC85_023808</name>
</gene>
<dbReference type="PANTHER" id="PTHR31984:SF12">
    <property type="entry name" value="THIOREDOXIN DOMAIN-CONTAINING PROTEIN"/>
    <property type="match status" value="1"/>
</dbReference>
<keyword evidence="4" id="KW-1185">Reference proteome</keyword>
<proteinExistence type="predicted"/>
<accession>A0A7J7GFK6</accession>
<feature type="region of interest" description="Disordered" evidence="1">
    <location>
        <begin position="607"/>
        <end position="639"/>
    </location>
</feature>
<keyword evidence="2" id="KW-0812">Transmembrane</keyword>
<dbReference type="AlphaFoldDB" id="A0A7J7GFK6"/>
<evidence type="ECO:0000256" key="1">
    <source>
        <dbReference type="SAM" id="MobiDB-lite"/>
    </source>
</evidence>
<comment type="caution">
    <text evidence="3">The sequence shown here is derived from an EMBL/GenBank/DDBJ whole genome shotgun (WGS) entry which is preliminary data.</text>
</comment>
<dbReference type="InterPro" id="IPR003774">
    <property type="entry name" value="AlgH-like"/>
</dbReference>
<keyword evidence="2" id="KW-1133">Transmembrane helix</keyword>
<feature type="transmembrane region" description="Helical" evidence="2">
    <location>
        <begin position="53"/>
        <end position="74"/>
    </location>
</feature>
<dbReference type="SUPFAM" id="SSF52833">
    <property type="entry name" value="Thioredoxin-like"/>
    <property type="match status" value="2"/>
</dbReference>
<reference evidence="4" key="1">
    <citation type="journal article" date="2020" name="Nat. Commun.">
        <title>Genome assembly of wild tea tree DASZ reveals pedigree and selection history of tea varieties.</title>
        <authorList>
            <person name="Zhang W."/>
            <person name="Zhang Y."/>
            <person name="Qiu H."/>
            <person name="Guo Y."/>
            <person name="Wan H."/>
            <person name="Zhang X."/>
            <person name="Scossa F."/>
            <person name="Alseekh S."/>
            <person name="Zhang Q."/>
            <person name="Wang P."/>
            <person name="Xu L."/>
            <person name="Schmidt M.H."/>
            <person name="Jia X."/>
            <person name="Li D."/>
            <person name="Zhu A."/>
            <person name="Guo F."/>
            <person name="Chen W."/>
            <person name="Ni D."/>
            <person name="Usadel B."/>
            <person name="Fernie A.R."/>
            <person name="Wen W."/>
        </authorList>
    </citation>
    <scope>NUCLEOTIDE SEQUENCE [LARGE SCALE GENOMIC DNA]</scope>
    <source>
        <strain evidence="4">cv. G240</strain>
    </source>
</reference>
<reference evidence="3 4" key="2">
    <citation type="submission" date="2020-07" db="EMBL/GenBank/DDBJ databases">
        <title>Genome assembly of wild tea tree DASZ reveals pedigree and selection history of tea varieties.</title>
        <authorList>
            <person name="Zhang W."/>
        </authorList>
    </citation>
    <scope>NUCLEOTIDE SEQUENCE [LARGE SCALE GENOMIC DNA]</scope>
    <source>
        <strain evidence="4">cv. G240</strain>
        <tissue evidence="3">Leaf</tissue>
    </source>
</reference>
<dbReference type="EMBL" id="JACBKZ010000011">
    <property type="protein sequence ID" value="KAF5939549.1"/>
    <property type="molecule type" value="Genomic_DNA"/>
</dbReference>
<evidence type="ECO:0000313" key="3">
    <source>
        <dbReference type="EMBL" id="KAF5939549.1"/>
    </source>
</evidence>
<name>A0A7J7GFK6_CAMSI</name>
<dbReference type="Gene3D" id="3.40.30.10">
    <property type="entry name" value="Glutaredoxin"/>
    <property type="match status" value="3"/>
</dbReference>
<organism evidence="3 4">
    <name type="scientific">Camellia sinensis</name>
    <name type="common">Tea plant</name>
    <name type="synonym">Thea sinensis</name>
    <dbReference type="NCBI Taxonomy" id="4442"/>
    <lineage>
        <taxon>Eukaryota</taxon>
        <taxon>Viridiplantae</taxon>
        <taxon>Streptophyta</taxon>
        <taxon>Embryophyta</taxon>
        <taxon>Tracheophyta</taxon>
        <taxon>Spermatophyta</taxon>
        <taxon>Magnoliopsida</taxon>
        <taxon>eudicotyledons</taxon>
        <taxon>Gunneridae</taxon>
        <taxon>Pentapetalae</taxon>
        <taxon>asterids</taxon>
        <taxon>Ericales</taxon>
        <taxon>Theaceae</taxon>
        <taxon>Camellia</taxon>
    </lineage>
</organism>